<keyword evidence="2" id="KW-1185">Reference proteome</keyword>
<sequence length="146" mass="15873">MVVCDGTIFPAAGTSADTRTGVQSFLGQPLPVSWVEIEEVDPAGDTVRVEAQCKGVALFSRGEGMWYADGLIYFVCTGGGEQFVVGVDDAGDLFKFARNNLNTSEFCGACFSNDGRMMFLNVISPGITYAIYRDDHRPIFVKQPPR</sequence>
<reference evidence="1 2" key="1">
    <citation type="journal article" date="2020" name="Nature">
        <title>Bacterial chemolithoautotrophy via manganese oxidation.</title>
        <authorList>
            <person name="Yu H."/>
            <person name="Leadbetter J.R."/>
        </authorList>
    </citation>
    <scope>NUCLEOTIDE SEQUENCE [LARGE SCALE GENOMIC DNA]</scope>
    <source>
        <strain evidence="1 2">Mn-1</strain>
    </source>
</reference>
<evidence type="ECO:0000313" key="2">
    <source>
        <dbReference type="Proteomes" id="UP000534783"/>
    </source>
</evidence>
<evidence type="ECO:0000313" key="1">
    <source>
        <dbReference type="EMBL" id="NKE72559.1"/>
    </source>
</evidence>
<gene>
    <name evidence="1" type="ORF">MNODULE_17545</name>
</gene>
<comment type="caution">
    <text evidence="1">The sequence shown here is derived from an EMBL/GenBank/DDBJ whole genome shotgun (WGS) entry which is preliminary data.</text>
</comment>
<protein>
    <submittedName>
        <fullName evidence="1">DUF839 domain-containing protein</fullName>
    </submittedName>
</protein>
<dbReference type="AlphaFoldDB" id="A0A7X6DSW4"/>
<dbReference type="Proteomes" id="UP000534783">
    <property type="component" value="Unassembled WGS sequence"/>
</dbReference>
<dbReference type="EMBL" id="VTOW01000003">
    <property type="protein sequence ID" value="NKE72559.1"/>
    <property type="molecule type" value="Genomic_DNA"/>
</dbReference>
<accession>A0A7X6DSW4</accession>
<organism evidence="1 2">
    <name type="scientific">Candidatus Manganitrophus noduliformans</name>
    <dbReference type="NCBI Taxonomy" id="2606439"/>
    <lineage>
        <taxon>Bacteria</taxon>
        <taxon>Pseudomonadati</taxon>
        <taxon>Nitrospirota</taxon>
        <taxon>Nitrospiria</taxon>
        <taxon>Candidatus Troglogloeales</taxon>
        <taxon>Candidatus Manganitrophaceae</taxon>
        <taxon>Candidatus Manganitrophus</taxon>
    </lineage>
</organism>
<proteinExistence type="predicted"/>
<name>A0A7X6DSW4_9BACT</name>
<dbReference type="RefSeq" id="WP_168062319.1">
    <property type="nucleotide sequence ID" value="NZ_VTOW01000003.1"/>
</dbReference>